<keyword evidence="2" id="KW-1185">Reference proteome</keyword>
<protein>
    <submittedName>
        <fullName evidence="1">10695_t:CDS:1</fullName>
    </submittedName>
</protein>
<feature type="non-terminal residue" evidence="1">
    <location>
        <position position="1"/>
    </location>
</feature>
<name>A0ACA9P843_9GLOM</name>
<sequence>SPCKHQAAIAIKYHERSFNFISALSMDDYITYRYIACKYNLKGTVTKDSTFYASLHALIALENSQITKKAIQYEDLTFKNMSNDNDVPIADNRPI</sequence>
<gene>
    <name evidence="1" type="ORF">SCALOS_LOCUS10293</name>
</gene>
<reference evidence="1" key="1">
    <citation type="submission" date="2021-06" db="EMBL/GenBank/DDBJ databases">
        <authorList>
            <person name="Kallberg Y."/>
            <person name="Tangrot J."/>
            <person name="Rosling A."/>
        </authorList>
    </citation>
    <scope>NUCLEOTIDE SEQUENCE</scope>
    <source>
        <strain evidence="1">AU212A</strain>
    </source>
</reference>
<dbReference type="EMBL" id="CAJVPM010037409">
    <property type="protein sequence ID" value="CAG8695370.1"/>
    <property type="molecule type" value="Genomic_DNA"/>
</dbReference>
<organism evidence="1 2">
    <name type="scientific">Scutellospora calospora</name>
    <dbReference type="NCBI Taxonomy" id="85575"/>
    <lineage>
        <taxon>Eukaryota</taxon>
        <taxon>Fungi</taxon>
        <taxon>Fungi incertae sedis</taxon>
        <taxon>Mucoromycota</taxon>
        <taxon>Glomeromycotina</taxon>
        <taxon>Glomeromycetes</taxon>
        <taxon>Diversisporales</taxon>
        <taxon>Gigasporaceae</taxon>
        <taxon>Scutellospora</taxon>
    </lineage>
</organism>
<comment type="caution">
    <text evidence="1">The sequence shown here is derived from an EMBL/GenBank/DDBJ whole genome shotgun (WGS) entry which is preliminary data.</text>
</comment>
<feature type="non-terminal residue" evidence="1">
    <location>
        <position position="95"/>
    </location>
</feature>
<evidence type="ECO:0000313" key="1">
    <source>
        <dbReference type="EMBL" id="CAG8695370.1"/>
    </source>
</evidence>
<proteinExistence type="predicted"/>
<accession>A0ACA9P843</accession>
<evidence type="ECO:0000313" key="2">
    <source>
        <dbReference type="Proteomes" id="UP000789860"/>
    </source>
</evidence>
<dbReference type="Proteomes" id="UP000789860">
    <property type="component" value="Unassembled WGS sequence"/>
</dbReference>